<keyword evidence="4 8" id="KW-1003">Cell membrane</keyword>
<gene>
    <name evidence="10" type="ORF">BJP51_30095</name>
</gene>
<dbReference type="GO" id="GO:0015920">
    <property type="term" value="P:lipopolysaccharide transport"/>
    <property type="evidence" value="ECO:0007669"/>
    <property type="project" value="TreeGrafter"/>
</dbReference>
<comment type="similarity">
    <text evidence="2 8">Belongs to the ABC-2 integral membrane protein family.</text>
</comment>
<name>A0A1R0WY11_9BACL</name>
<dbReference type="InterPro" id="IPR013525">
    <property type="entry name" value="ABC2_TM"/>
</dbReference>
<reference evidence="10 11" key="1">
    <citation type="submission" date="2016-10" db="EMBL/GenBank/DDBJ databases">
        <title>Paenibacillus species isolates.</title>
        <authorList>
            <person name="Beno S.M."/>
        </authorList>
    </citation>
    <scope>NUCLEOTIDE SEQUENCE [LARGE SCALE GENOMIC DNA]</scope>
    <source>
        <strain evidence="10 11">FSL H7-0604</strain>
    </source>
</reference>
<evidence type="ECO:0000313" key="11">
    <source>
        <dbReference type="Proteomes" id="UP000187465"/>
    </source>
</evidence>
<feature type="transmembrane region" description="Helical" evidence="8">
    <location>
        <begin position="177"/>
        <end position="198"/>
    </location>
</feature>
<proteinExistence type="inferred from homology"/>
<evidence type="ECO:0000256" key="2">
    <source>
        <dbReference type="ARBA" id="ARBA00007783"/>
    </source>
</evidence>
<dbReference type="AlphaFoldDB" id="A0A1R0WY11"/>
<protein>
    <recommendedName>
        <fullName evidence="8">Transport permease protein</fullName>
    </recommendedName>
</protein>
<dbReference type="PROSITE" id="PS51012">
    <property type="entry name" value="ABC_TM2"/>
    <property type="match status" value="1"/>
</dbReference>
<dbReference type="GO" id="GO:0005886">
    <property type="term" value="C:plasma membrane"/>
    <property type="evidence" value="ECO:0007669"/>
    <property type="project" value="UniProtKB-SubCell"/>
</dbReference>
<evidence type="ECO:0000256" key="6">
    <source>
        <dbReference type="ARBA" id="ARBA00022989"/>
    </source>
</evidence>
<dbReference type="Pfam" id="PF01061">
    <property type="entry name" value="ABC2_membrane"/>
    <property type="match status" value="1"/>
</dbReference>
<dbReference type="Proteomes" id="UP000187465">
    <property type="component" value="Unassembled WGS sequence"/>
</dbReference>
<evidence type="ECO:0000256" key="8">
    <source>
        <dbReference type="RuleBase" id="RU361157"/>
    </source>
</evidence>
<sequence length="267" mass="31403">MRKEPYMKRIKNICSLTKSLAINDFKSKYAGSYFGLLWALLMPLVTILVYWFVFEKGLKVSAPADLNAPFVLWFVSGIIPWFYFSEALTTATHSFLEYNYLVKKVVFRIELLPLVKIFSAFLVHLFFIIILFSFFISYGYPISFFAVQIIYYTLCNIILISSISWLTAAITPFFKDFSYVLSIILQFGMWLTPILWSVDVLSPHMIFLFKLNPFYYIVEGFRDSMINKIWFYEKYKLTLYFALVVIVNFAISIKVFRKLKPHLSDVL</sequence>
<feature type="transmembrane region" description="Helical" evidence="8">
    <location>
        <begin position="33"/>
        <end position="53"/>
    </location>
</feature>
<accession>A0A1R0WY11</accession>
<evidence type="ECO:0000256" key="3">
    <source>
        <dbReference type="ARBA" id="ARBA00022448"/>
    </source>
</evidence>
<comment type="caution">
    <text evidence="10">The sequence shown here is derived from an EMBL/GenBank/DDBJ whole genome shotgun (WGS) entry which is preliminary data.</text>
</comment>
<evidence type="ECO:0000259" key="9">
    <source>
        <dbReference type="PROSITE" id="PS51012"/>
    </source>
</evidence>
<feature type="transmembrane region" description="Helical" evidence="8">
    <location>
        <begin position="117"/>
        <end position="137"/>
    </location>
</feature>
<comment type="subcellular location">
    <subcellularLocation>
        <location evidence="1 8">Cell membrane</location>
        <topology evidence="1 8">Multi-pass membrane protein</topology>
    </subcellularLocation>
</comment>
<dbReference type="GO" id="GO:0140359">
    <property type="term" value="F:ABC-type transporter activity"/>
    <property type="evidence" value="ECO:0007669"/>
    <property type="project" value="InterPro"/>
</dbReference>
<feature type="transmembrane region" description="Helical" evidence="8">
    <location>
        <begin position="149"/>
        <end position="170"/>
    </location>
</feature>
<dbReference type="RefSeq" id="WP_076179696.1">
    <property type="nucleotide sequence ID" value="NZ_MKQP01000055.1"/>
</dbReference>
<dbReference type="EMBL" id="MKQP01000055">
    <property type="protein sequence ID" value="OMD24062.1"/>
    <property type="molecule type" value="Genomic_DNA"/>
</dbReference>
<feature type="domain" description="ABC transmembrane type-2" evidence="9">
    <location>
        <begin position="34"/>
        <end position="259"/>
    </location>
</feature>
<keyword evidence="5 8" id="KW-0812">Transmembrane</keyword>
<dbReference type="PANTHER" id="PTHR30413">
    <property type="entry name" value="INNER MEMBRANE TRANSPORT PERMEASE"/>
    <property type="match status" value="1"/>
</dbReference>
<evidence type="ECO:0000256" key="5">
    <source>
        <dbReference type="ARBA" id="ARBA00022692"/>
    </source>
</evidence>
<keyword evidence="3 8" id="KW-0813">Transport</keyword>
<evidence type="ECO:0000256" key="4">
    <source>
        <dbReference type="ARBA" id="ARBA00022475"/>
    </source>
</evidence>
<evidence type="ECO:0000256" key="1">
    <source>
        <dbReference type="ARBA" id="ARBA00004651"/>
    </source>
</evidence>
<dbReference type="PANTHER" id="PTHR30413:SF10">
    <property type="entry name" value="CAPSULE POLYSACCHARIDE EXPORT INNER-MEMBRANE PROTEIN CTRC"/>
    <property type="match status" value="1"/>
</dbReference>
<dbReference type="InterPro" id="IPR047817">
    <property type="entry name" value="ABC2_TM_bact-type"/>
</dbReference>
<keyword evidence="6 8" id="KW-1133">Transmembrane helix</keyword>
<feature type="transmembrane region" description="Helical" evidence="8">
    <location>
        <begin position="73"/>
        <end position="96"/>
    </location>
</feature>
<organism evidence="10 11">
    <name type="scientific">Paenibacillus odorifer</name>
    <dbReference type="NCBI Taxonomy" id="189426"/>
    <lineage>
        <taxon>Bacteria</taxon>
        <taxon>Bacillati</taxon>
        <taxon>Bacillota</taxon>
        <taxon>Bacilli</taxon>
        <taxon>Bacillales</taxon>
        <taxon>Paenibacillaceae</taxon>
        <taxon>Paenibacillus</taxon>
    </lineage>
</organism>
<evidence type="ECO:0000256" key="7">
    <source>
        <dbReference type="ARBA" id="ARBA00023136"/>
    </source>
</evidence>
<evidence type="ECO:0000313" key="10">
    <source>
        <dbReference type="EMBL" id="OMD24062.1"/>
    </source>
</evidence>
<keyword evidence="7 8" id="KW-0472">Membrane</keyword>
<feature type="transmembrane region" description="Helical" evidence="8">
    <location>
        <begin position="237"/>
        <end position="256"/>
    </location>
</feature>